<dbReference type="AlphaFoldDB" id="F8WSS7"/>
<sequence>MRWLLLRTLMLAACLTVALPPAVLAAPAASSAAPAPPWPRHYTVDNVPVTLHLPQLDSWEGNVLSGRIAVALKTGTARDREGKSHDVLTYGVLWFTARTETDKAARTATLRDVQISRVSFPTAQDKQDQYLALLRKVVPAHELVADLDHLESGLAIQRAETKQAGLPVKNDPPQIIFSFGPALLVSVDGTPVERPTAEPGVTRVLNTRSLLLKESGRYYLGFGGHWEEAGELAGPWQPVKTVSAGVAAAARALVEAKQVDPLDPLPEALKKSLADGRYPSIYVATTPTELLMVDGEPQFAPIPGTRLSYVTNSPADIFIDAAHDGEWYVLVSGRWFSASGSKGPWTYVPGERLPLDFKRIPSNSPKSAVLASIPDTPEARESLIANSVPQTATVKRAEARLDVVYDGGAPQFAAISGTSLSYARNTATPVIEIDASHFYALQNAVWFTAASPTGPWQVATSVPAVIYTIPASSPLHYVTYVYVYGSTPDVVYVGYTPGYYGTVVSNGVVVYGTGYVCNAWIGDVWYSCPATYGYGVNFGWDPWVGWGFAFAWGMAWGAAWYGPYWGPWWGWYGPWYGPWYGGGFAVTNVYGRWGPVAASGVRAGWADPWTGNVGTGVRGTWYNDATGGRGAGQAWRNTNVYTGTQSAGAAGIRYNPETGRVVGGQGAAAYNPYSGNAAAGGSRTVVNTQTGRVTQQAGVAGRTDQGAGAAGAFTTAGKGGDAAGAGYVHYDAATGQVDHGGVVRTDDHVYAGKDGNVYRYDQGKGWQQVTRPGEGHQAATRPVTADQANSLGLPSDRLARERGQERTFSRSLPSSSPTWRPSGGLDRGNFSPNFRGNMGGFRGGGFGGFHGFRR</sequence>
<protein>
    <submittedName>
        <fullName evidence="3">Carbohydrate-binding family V/XII protein</fullName>
    </submittedName>
</protein>
<feature type="chain" id="PRO_5003385732" evidence="2">
    <location>
        <begin position="26"/>
        <end position="854"/>
    </location>
</feature>
<feature type="signal peptide" evidence="2">
    <location>
        <begin position="1"/>
        <end position="25"/>
    </location>
</feature>
<evidence type="ECO:0000256" key="2">
    <source>
        <dbReference type="SAM" id="SignalP"/>
    </source>
</evidence>
<gene>
    <name evidence="3" type="primary">csbK</name>
</gene>
<organism evidence="3">
    <name type="scientific">Chitiniphilus shinanonensis</name>
    <dbReference type="NCBI Taxonomy" id="553088"/>
    <lineage>
        <taxon>Bacteria</taxon>
        <taxon>Pseudomonadati</taxon>
        <taxon>Pseudomonadota</taxon>
        <taxon>Betaproteobacteria</taxon>
        <taxon>Neisseriales</taxon>
        <taxon>Chitinibacteraceae</taxon>
        <taxon>Chitiniphilus</taxon>
    </lineage>
</organism>
<dbReference type="EMBL" id="AB649130">
    <property type="protein sequence ID" value="BAK53914.1"/>
    <property type="molecule type" value="Genomic_DNA"/>
</dbReference>
<proteinExistence type="predicted"/>
<accession>F8WSS7</accession>
<evidence type="ECO:0000256" key="1">
    <source>
        <dbReference type="SAM" id="MobiDB-lite"/>
    </source>
</evidence>
<name>F8WSS7_9NEIS</name>
<feature type="region of interest" description="Disordered" evidence="1">
    <location>
        <begin position="769"/>
        <end position="854"/>
    </location>
</feature>
<reference evidence="3" key="1">
    <citation type="journal article" date="2012" name="J. Biosci. Bioeng.">
        <title>Isolation of genes coding for chitin-degrading enzymes in the novel chitinolytic bacterium, Chitiniphilus shinanonensis, and characterization of a gene coding for a family 19 chitinase.</title>
        <authorList>
            <person name="Huang L."/>
            <person name="Garbulewska E."/>
            <person name="Sato K."/>
            <person name="Kato Y."/>
            <person name="Nogawa M."/>
            <person name="Taguchi G."/>
            <person name="Shimosaka M."/>
        </authorList>
    </citation>
    <scope>NUCLEOTIDE SEQUENCE</scope>
    <source>
        <strain evidence="3">SAY3</strain>
    </source>
</reference>
<keyword evidence="2" id="KW-0732">Signal</keyword>
<evidence type="ECO:0000313" key="3">
    <source>
        <dbReference type="EMBL" id="BAK53914.1"/>
    </source>
</evidence>
<feature type="compositionally biased region" description="Gly residues" evidence="1">
    <location>
        <begin position="837"/>
        <end position="854"/>
    </location>
</feature>
<feature type="compositionally biased region" description="Polar residues" evidence="1">
    <location>
        <begin position="809"/>
        <end position="819"/>
    </location>
</feature>
<feature type="compositionally biased region" description="Basic and acidic residues" evidence="1">
    <location>
        <begin position="797"/>
        <end position="808"/>
    </location>
</feature>